<keyword evidence="2" id="KW-0812">Transmembrane</keyword>
<dbReference type="NCBIfam" id="TIGR04183">
    <property type="entry name" value="Por_Secre_tail"/>
    <property type="match status" value="1"/>
</dbReference>
<evidence type="ECO:0000256" key="2">
    <source>
        <dbReference type="SAM" id="Phobius"/>
    </source>
</evidence>
<dbReference type="STRING" id="227084.SAMN05421855_103144"/>
<dbReference type="SUPFAM" id="SSF50939">
    <property type="entry name" value="Sialidases"/>
    <property type="match status" value="1"/>
</dbReference>
<dbReference type="InterPro" id="IPR045474">
    <property type="entry name" value="GEVED"/>
</dbReference>
<dbReference type="InterPro" id="IPR015943">
    <property type="entry name" value="WD40/YVTN_repeat-like_dom_sf"/>
</dbReference>
<dbReference type="EMBL" id="FNBA01000003">
    <property type="protein sequence ID" value="SDE87602.1"/>
    <property type="molecule type" value="Genomic_DNA"/>
</dbReference>
<dbReference type="OrthoDB" id="9757947at2"/>
<dbReference type="Pfam" id="PF20009">
    <property type="entry name" value="GEVED"/>
    <property type="match status" value="2"/>
</dbReference>
<name>A0A1G7GHH0_9FLAO</name>
<dbReference type="RefSeq" id="WP_093144185.1">
    <property type="nucleotide sequence ID" value="NZ_BMWO01000003.1"/>
</dbReference>
<dbReference type="InterPro" id="IPR026444">
    <property type="entry name" value="Secre_tail"/>
</dbReference>
<evidence type="ECO:0000313" key="6">
    <source>
        <dbReference type="Proteomes" id="UP000199321"/>
    </source>
</evidence>
<keyword evidence="2" id="KW-1133">Transmembrane helix</keyword>
<evidence type="ECO:0000313" key="5">
    <source>
        <dbReference type="EMBL" id="SDE87602.1"/>
    </source>
</evidence>
<keyword evidence="6" id="KW-1185">Reference proteome</keyword>
<organism evidence="5 6">
    <name type="scientific">Ulvibacter litoralis</name>
    <dbReference type="NCBI Taxonomy" id="227084"/>
    <lineage>
        <taxon>Bacteria</taxon>
        <taxon>Pseudomonadati</taxon>
        <taxon>Bacteroidota</taxon>
        <taxon>Flavobacteriia</taxon>
        <taxon>Flavobacteriales</taxon>
        <taxon>Flavobacteriaceae</taxon>
        <taxon>Ulvibacter</taxon>
    </lineage>
</organism>
<dbReference type="InterPro" id="IPR036278">
    <property type="entry name" value="Sialidase_sf"/>
</dbReference>
<dbReference type="Proteomes" id="UP000199321">
    <property type="component" value="Unassembled WGS sequence"/>
</dbReference>
<protein>
    <submittedName>
        <fullName evidence="5">Por secretion system C-terminal sorting domain-containing protein</fullName>
    </submittedName>
</protein>
<evidence type="ECO:0000256" key="1">
    <source>
        <dbReference type="ARBA" id="ARBA00022729"/>
    </source>
</evidence>
<evidence type="ECO:0000259" key="3">
    <source>
        <dbReference type="Pfam" id="PF18962"/>
    </source>
</evidence>
<gene>
    <name evidence="5" type="ORF">SAMN05421855_103144</name>
</gene>
<evidence type="ECO:0000259" key="4">
    <source>
        <dbReference type="Pfam" id="PF20009"/>
    </source>
</evidence>
<feature type="domain" description="Secretion system C-terminal sorting" evidence="3">
    <location>
        <begin position="1612"/>
        <end position="1682"/>
    </location>
</feature>
<sequence length="1684" mass="181360">MNLKFTPSKRPISYLVYISIFSAVLLSLLFFFNKNNSETAEQVSETKEISERYSDYLQHHPYVARMKMNKTERRANGLPPNKFYEQEYLLTSDPALLRPTPEKVFELQEVLKNNPQMRAPGAGINNWEERGPNNVGGRTRALIFAPGSTTKVIAGGVSGGLWINEDITNAYSDWQQVTGVPANMAVSAITVDPQNTNIMYIGTGEVYTAGNVNGNGVYKSTDGGYNWTHIYGQNTGPVEDRVTYIQDIIAWVNPVTSSTEILFGADASFYKEQLGNDVFLGSNTIGIYKSTDGTNFSRLTGATFESSPGTYYAPNTFDVNSNGTKVWMGTKQGGSTYEGGGVVFSYDGTNWTNVVNLNTDGRVEIVCSKQNPNKIYMLCEDQVSATQKVQIFRTTDAFATAPTAMPLPVDIEPGLPANDFTRGQSFYDLQIGVDPNNDATLFVGGIDIFKSTNSGAAWTQKVHWYGLNDLPNVHSDHHSIAFSGSNRIVFGNDGGIYFSDDGGDTYGVRNKGYNVTQYYKADINQDVSKLKLIAGAQDNGVNFIDNAQSGINSSVTISGGDGGWSFIDKDSQYIITSYTNTQYYVHDINGVKKNDFEGNSGAEGSFINECGLDSDTNYFYANSSTAAPFGIHRWKIDPVAFTATSKTLLTNGLITGQPSFFVASPFTSDRMFIGTAMGDIIRLDNASTASPTWTSKSISGMVGAVSDIRYGQTENDIMVTFHNYGVVSIWATTDGGDNWVNKEGDLPNMPVKTILQNPLRLDEVIIGTELGVWSTSNWSSSSPNWVQSQNGMSNVKVMNFEMRAADYTIVASTHGRGMFTGVFEPEHTFCASNGTTASHIGLTNVTLHTINNSDITKNSGYEDFSSIITEVRQGSSYDLSVKLNSDGANTVHVKAWIDWNNNSDFTDPGEEYDLGTATNVANGTTTLSPLSIPVSATASFGIKRMRVSAKQGSAATSCETNFDGEVEDYSIRVISPIIYCPAGGTDNGGDHIANVTLGTINNTSSDDAGGYGDYTTVTPTTLTSGSSQTLSITKGGGSDDGVGAWIDYNGDGDFNDANEAIGFSAHSSTPTITIPFTVPANITSINTRMRIAVQYQNSAPLPCGSDLYREVEDYTVTLVAGASPCTGITKTWNGLWAPAGAPNPTDTVIISSNYDAGLNGNIEACSLTITSGATVTVASGKFIRVQGDITVNAGTSLLVQHEGSLVQVNDAASVTNNGTISIQKTTPTLAEKKFMIMGSPMTAETREDVYNAAYIVRHHNTANFVPNPDVTAAFPAAENFADDNGNNWLTHTGTINPAEGYMVFPQPNTTGSGSYTHNYTLGTLNTGTITAPLAYHTDQNSSPNMLANPYASAIDANAFYANPANAAINVLYFWEHITPLSVSYPGYNAANFSMGDISLYSKAMGGVQAGNGGTTPTGIIASGQGFAVKAASAGITATFNNAMRVTGPNDTYRRPLTSERDRLWINVYNDSYGLGSTTLIGFSENTTNAFEADADIKRLATPVSLYSELGTGEELAINALGSFEIEASVGLSFSTQVKESQNYRISLQDLDGINIDTATVFLIDNLLGTVTNLSEGDYSFQSEEGTYSERFKVVFENSVLGTNDVALHSISVYPNPVQNVVNIVSPKAKVTSATVHDIRGRKVSEVNFRNRTNYQIDLSKLESAVYFVTIVTESGTLTKRVIKQ</sequence>
<dbReference type="SUPFAM" id="SSF110296">
    <property type="entry name" value="Oligoxyloglucan reducing end-specific cellobiohydrolase"/>
    <property type="match status" value="1"/>
</dbReference>
<feature type="domain" description="GEVED" evidence="4">
    <location>
        <begin position="893"/>
        <end position="971"/>
    </location>
</feature>
<keyword evidence="1" id="KW-0732">Signal</keyword>
<reference evidence="5 6" key="1">
    <citation type="submission" date="2016-10" db="EMBL/GenBank/DDBJ databases">
        <authorList>
            <person name="de Groot N.N."/>
        </authorList>
    </citation>
    <scope>NUCLEOTIDE SEQUENCE [LARGE SCALE GENOMIC DNA]</scope>
    <source>
        <strain evidence="5 6">DSM 16195</strain>
    </source>
</reference>
<proteinExistence type="predicted"/>
<dbReference type="Pfam" id="PF18962">
    <property type="entry name" value="Por_Secre_tail"/>
    <property type="match status" value="1"/>
</dbReference>
<dbReference type="Gene3D" id="2.130.10.10">
    <property type="entry name" value="YVTN repeat-like/Quinoprotein amine dehydrogenase"/>
    <property type="match status" value="2"/>
</dbReference>
<accession>A0A1G7GHH0</accession>
<keyword evidence="2" id="KW-0472">Membrane</keyword>
<feature type="transmembrane region" description="Helical" evidence="2">
    <location>
        <begin position="12"/>
        <end position="32"/>
    </location>
</feature>
<feature type="domain" description="GEVED" evidence="4">
    <location>
        <begin position="1042"/>
        <end position="1117"/>
    </location>
</feature>